<dbReference type="PROSITE" id="PS00671">
    <property type="entry name" value="D_2_HYDROXYACID_DH_3"/>
    <property type="match status" value="1"/>
</dbReference>
<accession>A0A212QQH8</accession>
<protein>
    <recommendedName>
        <fullName evidence="8">Glyoxylate/hydroxypyruvate reductase B</fullName>
        <ecNumber evidence="6">1.1.1.79</ecNumber>
        <ecNumber evidence="7">1.1.1.81</ecNumber>
    </recommendedName>
</protein>
<dbReference type="Pfam" id="PF02826">
    <property type="entry name" value="2-Hacid_dh_C"/>
    <property type="match status" value="1"/>
</dbReference>
<evidence type="ECO:0000256" key="9">
    <source>
        <dbReference type="RuleBase" id="RU003719"/>
    </source>
</evidence>
<organism evidence="12 13">
    <name type="scientific">Thermoflexus hugenholtzii JAD2</name>
    <dbReference type="NCBI Taxonomy" id="877466"/>
    <lineage>
        <taxon>Bacteria</taxon>
        <taxon>Bacillati</taxon>
        <taxon>Chloroflexota</taxon>
        <taxon>Thermoflexia</taxon>
        <taxon>Thermoflexales</taxon>
        <taxon>Thermoflexaceae</taxon>
        <taxon>Thermoflexus</taxon>
    </lineage>
</organism>
<evidence type="ECO:0000256" key="1">
    <source>
        <dbReference type="ARBA" id="ARBA00023002"/>
    </source>
</evidence>
<evidence type="ECO:0000313" key="12">
    <source>
        <dbReference type="EMBL" id="SNB61734.1"/>
    </source>
</evidence>
<dbReference type="InterPro" id="IPR050223">
    <property type="entry name" value="D-isomer_2-hydroxyacid_DH"/>
</dbReference>
<gene>
    <name evidence="12" type="ORF">SAMN02746019_00003780</name>
</gene>
<dbReference type="InterPro" id="IPR006140">
    <property type="entry name" value="D-isomer_DH_NAD-bd"/>
</dbReference>
<comment type="catalytic activity">
    <reaction evidence="2">
        <text>(R)-glycerate + NAD(+) = 3-hydroxypyruvate + NADH + H(+)</text>
        <dbReference type="Rhea" id="RHEA:17905"/>
        <dbReference type="ChEBI" id="CHEBI:15378"/>
        <dbReference type="ChEBI" id="CHEBI:16659"/>
        <dbReference type="ChEBI" id="CHEBI:17180"/>
        <dbReference type="ChEBI" id="CHEBI:57540"/>
        <dbReference type="ChEBI" id="CHEBI:57945"/>
        <dbReference type="EC" id="1.1.1.81"/>
    </reaction>
</comment>
<comment type="catalytic activity">
    <reaction evidence="3">
        <text>(R)-glycerate + NADP(+) = 3-hydroxypyruvate + NADPH + H(+)</text>
        <dbReference type="Rhea" id="RHEA:18657"/>
        <dbReference type="ChEBI" id="CHEBI:15378"/>
        <dbReference type="ChEBI" id="CHEBI:16659"/>
        <dbReference type="ChEBI" id="CHEBI:17180"/>
        <dbReference type="ChEBI" id="CHEBI:57783"/>
        <dbReference type="ChEBI" id="CHEBI:58349"/>
        <dbReference type="EC" id="1.1.1.81"/>
    </reaction>
</comment>
<dbReference type="InterPro" id="IPR029752">
    <property type="entry name" value="D-isomer_DH_CS1"/>
</dbReference>
<evidence type="ECO:0000256" key="5">
    <source>
        <dbReference type="ARBA" id="ARBA00061278"/>
    </source>
</evidence>
<keyword evidence="13" id="KW-1185">Reference proteome</keyword>
<evidence type="ECO:0000256" key="4">
    <source>
        <dbReference type="ARBA" id="ARBA00052769"/>
    </source>
</evidence>
<evidence type="ECO:0000259" key="11">
    <source>
        <dbReference type="Pfam" id="PF02826"/>
    </source>
</evidence>
<evidence type="ECO:0000256" key="8">
    <source>
        <dbReference type="ARBA" id="ARBA00073362"/>
    </source>
</evidence>
<dbReference type="InterPro" id="IPR006139">
    <property type="entry name" value="D-isomer_2_OHA_DH_cat_dom"/>
</dbReference>
<dbReference type="GO" id="GO:0005829">
    <property type="term" value="C:cytosol"/>
    <property type="evidence" value="ECO:0007669"/>
    <property type="project" value="TreeGrafter"/>
</dbReference>
<evidence type="ECO:0000256" key="3">
    <source>
        <dbReference type="ARBA" id="ARBA00052239"/>
    </source>
</evidence>
<feature type="domain" description="D-isomer specific 2-hydroxyacid dehydrogenase catalytic" evidence="10">
    <location>
        <begin position="6"/>
        <end position="320"/>
    </location>
</feature>
<dbReference type="EMBL" id="FYEK01000018">
    <property type="protein sequence ID" value="SNB61734.1"/>
    <property type="molecule type" value="Genomic_DNA"/>
</dbReference>
<dbReference type="Gene3D" id="3.40.50.720">
    <property type="entry name" value="NAD(P)-binding Rossmann-like Domain"/>
    <property type="match status" value="2"/>
</dbReference>
<evidence type="ECO:0000256" key="7">
    <source>
        <dbReference type="ARBA" id="ARBA00066674"/>
    </source>
</evidence>
<dbReference type="SUPFAM" id="SSF51735">
    <property type="entry name" value="NAD(P)-binding Rossmann-fold domains"/>
    <property type="match status" value="1"/>
</dbReference>
<comment type="similarity">
    <text evidence="5">Belongs to the D-isomer specific 2-hydroxyacid dehydrogenase family. GhrB subfamily.</text>
</comment>
<proteinExistence type="inferred from homology"/>
<dbReference type="CDD" id="cd05301">
    <property type="entry name" value="GDH"/>
    <property type="match status" value="1"/>
</dbReference>
<evidence type="ECO:0000259" key="10">
    <source>
        <dbReference type="Pfam" id="PF00389"/>
    </source>
</evidence>
<dbReference type="GO" id="GO:0030267">
    <property type="term" value="F:glyoxylate reductase (NADPH) activity"/>
    <property type="evidence" value="ECO:0007669"/>
    <property type="project" value="UniProtKB-EC"/>
</dbReference>
<dbReference type="InParanoid" id="A0A212QQH8"/>
<dbReference type="InterPro" id="IPR029753">
    <property type="entry name" value="D-isomer_DH_CS"/>
</dbReference>
<dbReference type="RefSeq" id="WP_088570571.1">
    <property type="nucleotide sequence ID" value="NZ_FYEK01000018.1"/>
</dbReference>
<dbReference type="PROSITE" id="PS00065">
    <property type="entry name" value="D_2_HYDROXYACID_DH_1"/>
    <property type="match status" value="1"/>
</dbReference>
<keyword evidence="1 9" id="KW-0560">Oxidoreductase</keyword>
<reference evidence="13" key="1">
    <citation type="submission" date="2017-06" db="EMBL/GenBank/DDBJ databases">
        <authorList>
            <person name="Varghese N."/>
            <person name="Submissions S."/>
        </authorList>
    </citation>
    <scope>NUCLEOTIDE SEQUENCE [LARGE SCALE GENOMIC DNA]</scope>
    <source>
        <strain evidence="13">JAD2</strain>
    </source>
</reference>
<evidence type="ECO:0000256" key="2">
    <source>
        <dbReference type="ARBA" id="ARBA00051801"/>
    </source>
</evidence>
<dbReference type="Pfam" id="PF00389">
    <property type="entry name" value="2-Hacid_dh"/>
    <property type="match status" value="1"/>
</dbReference>
<dbReference type="SUPFAM" id="SSF52283">
    <property type="entry name" value="Formate/glycerate dehydrogenase catalytic domain-like"/>
    <property type="match status" value="1"/>
</dbReference>
<dbReference type="FunFam" id="3.40.50.720:FF:000026">
    <property type="entry name" value="Glyoxylate/hydroxypyruvate reductase B"/>
    <property type="match status" value="1"/>
</dbReference>
<dbReference type="EC" id="1.1.1.81" evidence="7"/>
<comment type="catalytic activity">
    <reaction evidence="4">
        <text>glycolate + NADP(+) = glyoxylate + NADPH + H(+)</text>
        <dbReference type="Rhea" id="RHEA:10992"/>
        <dbReference type="ChEBI" id="CHEBI:15378"/>
        <dbReference type="ChEBI" id="CHEBI:29805"/>
        <dbReference type="ChEBI" id="CHEBI:36655"/>
        <dbReference type="ChEBI" id="CHEBI:57783"/>
        <dbReference type="ChEBI" id="CHEBI:58349"/>
        <dbReference type="EC" id="1.1.1.79"/>
    </reaction>
</comment>
<feature type="domain" description="D-isomer specific 2-hydroxyacid dehydrogenase NAD-binding" evidence="11">
    <location>
        <begin position="111"/>
        <end position="288"/>
    </location>
</feature>
<sequence>MTRPQVYITRRIPERAFEVLREHAEIKVWDSDLPVPREILLKEVADADGLLCLLTEKVDAELLNAAPRLKVVSNMAVGFDNIDVAECTRRGIPVGNTPGVLTEATADLTWALLLAAARRIREAIDYVREGRWITWGPMLLLGQDVYGATIGIIGMGRIGTAVARRAKGFNMRILYHDVRRNEAAEAELGAVFVDMDTLLRESDFITIHTDLNPSTYRLINREAFAKMKPTAVLVNAARGPIVDTEALYEALKEGRIFAAALDVTDPEPLPADHPLLQLPNCMVVPHIGSATVTTRNRMAEIAALNVLAGLRGERLPYCVNPEVYERAAG</sequence>
<dbReference type="PANTHER" id="PTHR10996">
    <property type="entry name" value="2-HYDROXYACID DEHYDROGENASE-RELATED"/>
    <property type="match status" value="1"/>
</dbReference>
<evidence type="ECO:0000256" key="6">
    <source>
        <dbReference type="ARBA" id="ARBA00066661"/>
    </source>
</evidence>
<dbReference type="FunCoup" id="A0A212QQH8">
    <property type="interactions" value="231"/>
</dbReference>
<dbReference type="GO" id="GO:0016618">
    <property type="term" value="F:hydroxypyruvate reductase [NAD(P)H] activity"/>
    <property type="evidence" value="ECO:0007669"/>
    <property type="project" value="UniProtKB-EC"/>
</dbReference>
<dbReference type="PANTHER" id="PTHR10996:SF277">
    <property type="entry name" value="GLYOXYLATE REDUCTASE_HYDROXYPYRUVATE REDUCTASE"/>
    <property type="match status" value="1"/>
</dbReference>
<dbReference type="Proteomes" id="UP000197025">
    <property type="component" value="Unassembled WGS sequence"/>
</dbReference>
<dbReference type="GO" id="GO:0051287">
    <property type="term" value="F:NAD binding"/>
    <property type="evidence" value="ECO:0007669"/>
    <property type="project" value="InterPro"/>
</dbReference>
<evidence type="ECO:0000313" key="13">
    <source>
        <dbReference type="Proteomes" id="UP000197025"/>
    </source>
</evidence>
<dbReference type="OrthoDB" id="9792971at2"/>
<dbReference type="AlphaFoldDB" id="A0A212QQH8"/>
<name>A0A212QQH8_9CHLR</name>
<dbReference type="EC" id="1.1.1.79" evidence="6"/>
<dbReference type="InterPro" id="IPR036291">
    <property type="entry name" value="NAD(P)-bd_dom_sf"/>
</dbReference>